<accession>J9E590</accession>
<protein>
    <submittedName>
        <fullName evidence="1">Uncharacterized protein</fullName>
    </submittedName>
</protein>
<name>J9E590_WUCBA</name>
<sequence>MHQLNPKMRELENSPHQKSKFFLKKRKTNRSKFGEEEEESRAVLLVCPLVIEAHSIILVPSSFVASSSLSQLLKQLISISAGFVLCHYFREFVSLISHIVLSRYNMWFENVGVLGHRSASSPSKLTWTLKVIPTLRALPSSYSPLLITAVLEVPIFLSCNEMNGSTFVCEK</sequence>
<comment type="caution">
    <text evidence="1">The sequence shown here is derived from an EMBL/GenBank/DDBJ whole genome shotgun (WGS) entry which is preliminary data.</text>
</comment>
<gene>
    <name evidence="1" type="ORF">WUBG_11773</name>
</gene>
<dbReference type="EMBL" id="ADBV01007923">
    <property type="protein sequence ID" value="EJW77318.1"/>
    <property type="molecule type" value="Genomic_DNA"/>
</dbReference>
<dbReference type="Proteomes" id="UP000004810">
    <property type="component" value="Unassembled WGS sequence"/>
</dbReference>
<proteinExistence type="predicted"/>
<organism evidence="1 2">
    <name type="scientific">Wuchereria bancrofti</name>
    <dbReference type="NCBI Taxonomy" id="6293"/>
    <lineage>
        <taxon>Eukaryota</taxon>
        <taxon>Metazoa</taxon>
        <taxon>Ecdysozoa</taxon>
        <taxon>Nematoda</taxon>
        <taxon>Chromadorea</taxon>
        <taxon>Rhabditida</taxon>
        <taxon>Spirurina</taxon>
        <taxon>Spiruromorpha</taxon>
        <taxon>Filarioidea</taxon>
        <taxon>Onchocercidae</taxon>
        <taxon>Wuchereria</taxon>
    </lineage>
</organism>
<reference evidence="2" key="1">
    <citation type="submission" date="2012-08" db="EMBL/GenBank/DDBJ databases">
        <title>The Genome Sequence of Wuchereria bancrofti.</title>
        <authorList>
            <person name="Nutman T.B."/>
            <person name="Fink D.L."/>
            <person name="Russ C."/>
            <person name="Young S."/>
            <person name="Zeng Q."/>
            <person name="Koehrsen M."/>
            <person name="Alvarado L."/>
            <person name="Berlin A."/>
            <person name="Chapman S.B."/>
            <person name="Chen Z."/>
            <person name="Freedman E."/>
            <person name="Gellesch M."/>
            <person name="Goldberg J."/>
            <person name="Griggs A."/>
            <person name="Gujja S."/>
            <person name="Heilman E.R."/>
            <person name="Heiman D."/>
            <person name="Hepburn T."/>
            <person name="Howarth C."/>
            <person name="Jen D."/>
            <person name="Larson L."/>
            <person name="Lewis B."/>
            <person name="Mehta T."/>
            <person name="Park D."/>
            <person name="Pearson M."/>
            <person name="Roberts A."/>
            <person name="Saif S."/>
            <person name="Shea T."/>
            <person name="Shenoy N."/>
            <person name="Sisk P."/>
            <person name="Stolte C."/>
            <person name="Sykes S."/>
            <person name="Walk T."/>
            <person name="White J."/>
            <person name="Yandava C."/>
            <person name="Haas B."/>
            <person name="Henn M.R."/>
            <person name="Nusbaum C."/>
            <person name="Birren B."/>
        </authorList>
    </citation>
    <scope>NUCLEOTIDE SEQUENCE [LARGE SCALE GENOMIC DNA]</scope>
    <source>
        <strain evidence="2">NA</strain>
    </source>
</reference>
<dbReference type="AlphaFoldDB" id="J9E590"/>
<evidence type="ECO:0000313" key="1">
    <source>
        <dbReference type="EMBL" id="EJW77318.1"/>
    </source>
</evidence>
<evidence type="ECO:0000313" key="2">
    <source>
        <dbReference type="Proteomes" id="UP000004810"/>
    </source>
</evidence>